<dbReference type="InterPro" id="IPR007219">
    <property type="entry name" value="XnlR_reg_dom"/>
</dbReference>
<protein>
    <recommendedName>
        <fullName evidence="5">Zn(2)-C6 fungal-type domain-containing protein</fullName>
    </recommendedName>
</protein>
<dbReference type="GO" id="GO:0000981">
    <property type="term" value="F:DNA-binding transcription factor activity, RNA polymerase II-specific"/>
    <property type="evidence" value="ECO:0007669"/>
    <property type="project" value="InterPro"/>
</dbReference>
<name>A0A5N6L4F9_9ROSI</name>
<evidence type="ECO:0000256" key="3">
    <source>
        <dbReference type="ARBA" id="ARBA00023242"/>
    </source>
</evidence>
<dbReference type="PROSITE" id="PS50048">
    <property type="entry name" value="ZN2_CY6_FUNGAL_2"/>
    <property type="match status" value="1"/>
</dbReference>
<dbReference type="InterPro" id="IPR050613">
    <property type="entry name" value="Sec_Metabolite_Reg"/>
</dbReference>
<feature type="region of interest" description="Disordered" evidence="4">
    <location>
        <begin position="1"/>
        <end position="21"/>
    </location>
</feature>
<dbReference type="Pfam" id="PF00172">
    <property type="entry name" value="Zn_clus"/>
    <property type="match status" value="1"/>
</dbReference>
<evidence type="ECO:0000313" key="6">
    <source>
        <dbReference type="EMBL" id="KAB8576206.1"/>
    </source>
</evidence>
<evidence type="ECO:0000313" key="7">
    <source>
        <dbReference type="Proteomes" id="UP000327013"/>
    </source>
</evidence>
<proteinExistence type="predicted"/>
<evidence type="ECO:0000256" key="2">
    <source>
        <dbReference type="ARBA" id="ARBA00022723"/>
    </source>
</evidence>
<dbReference type="CDD" id="cd00067">
    <property type="entry name" value="GAL4"/>
    <property type="match status" value="1"/>
</dbReference>
<gene>
    <name evidence="6" type="ORF">FH972_025734</name>
</gene>
<dbReference type="CDD" id="cd12148">
    <property type="entry name" value="fungal_TF_MHR"/>
    <property type="match status" value="1"/>
</dbReference>
<feature type="region of interest" description="Disordered" evidence="4">
    <location>
        <begin position="88"/>
        <end position="152"/>
    </location>
</feature>
<dbReference type="Gene3D" id="4.10.240.10">
    <property type="entry name" value="Zn(2)-C6 fungal-type DNA-binding domain"/>
    <property type="match status" value="1"/>
</dbReference>
<dbReference type="GO" id="GO:0006351">
    <property type="term" value="P:DNA-templated transcription"/>
    <property type="evidence" value="ECO:0007669"/>
    <property type="project" value="InterPro"/>
</dbReference>
<dbReference type="EMBL" id="VIBQ01000066">
    <property type="protein sequence ID" value="KAB8576206.1"/>
    <property type="molecule type" value="Genomic_DNA"/>
</dbReference>
<evidence type="ECO:0000256" key="4">
    <source>
        <dbReference type="SAM" id="MobiDB-lite"/>
    </source>
</evidence>
<organism evidence="6 7">
    <name type="scientific">Carpinus fangiana</name>
    <dbReference type="NCBI Taxonomy" id="176857"/>
    <lineage>
        <taxon>Eukaryota</taxon>
        <taxon>Viridiplantae</taxon>
        <taxon>Streptophyta</taxon>
        <taxon>Embryophyta</taxon>
        <taxon>Tracheophyta</taxon>
        <taxon>Spermatophyta</taxon>
        <taxon>Magnoliopsida</taxon>
        <taxon>eudicotyledons</taxon>
        <taxon>Gunneridae</taxon>
        <taxon>Pentapetalae</taxon>
        <taxon>rosids</taxon>
        <taxon>fabids</taxon>
        <taxon>Fagales</taxon>
        <taxon>Betulaceae</taxon>
        <taxon>Carpinus</taxon>
    </lineage>
</organism>
<dbReference type="PROSITE" id="PS00463">
    <property type="entry name" value="ZN2_CY6_FUNGAL_1"/>
    <property type="match status" value="1"/>
</dbReference>
<evidence type="ECO:0000259" key="5">
    <source>
        <dbReference type="PROSITE" id="PS50048"/>
    </source>
</evidence>
<feature type="domain" description="Zn(2)-C6 fungal-type" evidence="5">
    <location>
        <begin position="24"/>
        <end position="54"/>
    </location>
</feature>
<dbReference type="GO" id="GO:0003677">
    <property type="term" value="F:DNA binding"/>
    <property type="evidence" value="ECO:0007669"/>
    <property type="project" value="InterPro"/>
</dbReference>
<keyword evidence="3" id="KW-0539">Nucleus</keyword>
<feature type="region of interest" description="Disordered" evidence="4">
    <location>
        <begin position="177"/>
        <end position="202"/>
    </location>
</feature>
<dbReference type="GO" id="GO:0008270">
    <property type="term" value="F:zinc ion binding"/>
    <property type="evidence" value="ECO:0007669"/>
    <property type="project" value="InterPro"/>
</dbReference>
<sequence length="761" mass="84513">MNSDMPLPKEKPASSRDPPVAHLACEPCKKRKIKCDREYPTCTTCRLFNRECIAVIRPRLPRGRKGGRKEASSELRARVNRLESLVQSLSKTSPPKAAAEEKQPQPPFRSPHASSDASSQGQARHDSSTSPSDASSSSRGKKDSISDGGTETTRYLGSSLWDTLSEEVDGLRAILAEPDDEYDSDPGTVRGSGSPGDTVTPSSDLFGFANSTSYDLPEPGSNAAKIFSKIYLENVDPIIRLVFAPAFCAHLETGVPYLDYPSQSVQLDAVKAAIYYACVSSVNEDSCRKTFGVEQQILRNMWKSTTEAALNRADYLNSNDFATLQALVIYLSCLRSHTSNRTPWTLAALPVRIGQAMGLHREDTYKGVCFFQGQLFRRLWYRILDLDLQFACDRGTDPMIQEDSYNTVRPLNITDTDMVPGQLEPCPERIGITETSLLVLCAQSDTLVRKLNFVSPRGAQRSYGDERDNWQARTRAVQDYLAFIPTIIPPGFVGKNTYERETAALAPIISSALELWAMRPLQRHPGLPPPPYPSSTILTIAVQALERFEYVSRPREQESYPFRWASTGWLPWHPFAVCMAELCQAQEDARLVARAWKIADSLYRYMSLQVAEGAAGPLWIPIKKLMRKAEMNRPQAPPRQNRSPPQAGALRSLSVTEAPPLDVDTAMLEATHFGYGSLPQAPVPGLMPPADLVWPGDLAAAGMPQDPSWNEWSMFMDNLYMTQAPEHAMWAGQVPGDHRMYAPPPLPTTKHEEGPLYQWTG</sequence>
<accession>A0A5N6L4F9</accession>
<feature type="compositionally biased region" description="Polar residues" evidence="4">
    <location>
        <begin position="112"/>
        <end position="122"/>
    </location>
</feature>
<dbReference type="GO" id="GO:0005634">
    <property type="term" value="C:nucleus"/>
    <property type="evidence" value="ECO:0007669"/>
    <property type="project" value="UniProtKB-SubCell"/>
</dbReference>
<dbReference type="SMART" id="SM00066">
    <property type="entry name" value="GAL4"/>
    <property type="match status" value="1"/>
</dbReference>
<dbReference type="Proteomes" id="UP000327013">
    <property type="component" value="Unassembled WGS sequence"/>
</dbReference>
<keyword evidence="7" id="KW-1185">Reference proteome</keyword>
<comment type="subcellular location">
    <subcellularLocation>
        <location evidence="1">Nucleus</location>
    </subcellularLocation>
</comment>
<feature type="compositionally biased region" description="Low complexity" evidence="4">
    <location>
        <begin position="128"/>
        <end position="138"/>
    </location>
</feature>
<dbReference type="OrthoDB" id="424974at2759"/>
<comment type="caution">
    <text evidence="6">The sequence shown here is derived from an EMBL/GenBank/DDBJ whole genome shotgun (WGS) entry which is preliminary data.</text>
</comment>
<reference evidence="6 7" key="1">
    <citation type="submission" date="2019-06" db="EMBL/GenBank/DDBJ databases">
        <title>A chromosomal-level reference genome of Carpinus fangiana (Coryloideae, Betulaceae).</title>
        <authorList>
            <person name="Yang X."/>
            <person name="Wang Z."/>
            <person name="Zhang L."/>
            <person name="Hao G."/>
            <person name="Liu J."/>
            <person name="Yang Y."/>
        </authorList>
    </citation>
    <scope>NUCLEOTIDE SEQUENCE [LARGE SCALE GENOMIC DNA]</scope>
    <source>
        <strain evidence="6">Cfa_2016G</strain>
        <tissue evidence="6">Leaf</tissue>
    </source>
</reference>
<keyword evidence="2" id="KW-0479">Metal-binding</keyword>
<dbReference type="InterPro" id="IPR001138">
    <property type="entry name" value="Zn2Cys6_DnaBD"/>
</dbReference>
<dbReference type="Pfam" id="PF04082">
    <property type="entry name" value="Fungal_trans"/>
    <property type="match status" value="1"/>
</dbReference>
<feature type="region of interest" description="Disordered" evidence="4">
    <location>
        <begin position="630"/>
        <end position="649"/>
    </location>
</feature>
<dbReference type="AlphaFoldDB" id="A0A5N6L4F9"/>
<feature type="region of interest" description="Disordered" evidence="4">
    <location>
        <begin position="742"/>
        <end position="761"/>
    </location>
</feature>
<evidence type="ECO:0000256" key="1">
    <source>
        <dbReference type="ARBA" id="ARBA00004123"/>
    </source>
</evidence>
<dbReference type="PANTHER" id="PTHR31001">
    <property type="entry name" value="UNCHARACTERIZED TRANSCRIPTIONAL REGULATORY PROTEIN"/>
    <property type="match status" value="1"/>
</dbReference>
<dbReference type="SUPFAM" id="SSF57701">
    <property type="entry name" value="Zn2/Cys6 DNA-binding domain"/>
    <property type="match status" value="1"/>
</dbReference>
<dbReference type="SMART" id="SM00906">
    <property type="entry name" value="Fungal_trans"/>
    <property type="match status" value="1"/>
</dbReference>
<dbReference type="PANTHER" id="PTHR31001:SF50">
    <property type="entry name" value="ZN(II)2CYS6 TRANSCRIPTION FACTOR (EUROFUNG)"/>
    <property type="match status" value="1"/>
</dbReference>
<dbReference type="InterPro" id="IPR036864">
    <property type="entry name" value="Zn2-C6_fun-type_DNA-bd_sf"/>
</dbReference>